<name>A0A8J8FCF4_9BACT</name>
<evidence type="ECO:0000313" key="5">
    <source>
        <dbReference type="Proteomes" id="UP000598971"/>
    </source>
</evidence>
<proteinExistence type="predicted"/>
<protein>
    <submittedName>
        <fullName evidence="4">Glycosyltransferase</fullName>
    </submittedName>
</protein>
<reference evidence="4" key="1">
    <citation type="submission" date="2019-10" db="EMBL/GenBank/DDBJ databases">
        <title>Draft genome sequence of Panacibacter sp. KCS-6.</title>
        <authorList>
            <person name="Yim K.J."/>
        </authorList>
    </citation>
    <scope>NUCLEOTIDE SEQUENCE</scope>
    <source>
        <strain evidence="4">KCS-6</strain>
    </source>
</reference>
<dbReference type="Gene3D" id="3.40.50.2000">
    <property type="entry name" value="Glycogen Phosphorylase B"/>
    <property type="match status" value="2"/>
</dbReference>
<dbReference type="AlphaFoldDB" id="A0A8J8FCF4"/>
<keyword evidence="1" id="KW-0328">Glycosyltransferase</keyword>
<dbReference type="SUPFAM" id="SSF53756">
    <property type="entry name" value="UDP-Glycosyltransferase/glycogen phosphorylase"/>
    <property type="match status" value="1"/>
</dbReference>
<keyword evidence="2" id="KW-0808">Transferase</keyword>
<keyword evidence="5" id="KW-1185">Reference proteome</keyword>
<evidence type="ECO:0000256" key="1">
    <source>
        <dbReference type="ARBA" id="ARBA00022676"/>
    </source>
</evidence>
<feature type="domain" description="Glycosyl transferase family 1" evidence="3">
    <location>
        <begin position="164"/>
        <end position="320"/>
    </location>
</feature>
<comment type="caution">
    <text evidence="4">The sequence shown here is derived from an EMBL/GenBank/DDBJ whole genome shotgun (WGS) entry which is preliminary data.</text>
</comment>
<evidence type="ECO:0000313" key="4">
    <source>
        <dbReference type="EMBL" id="NNV55496.1"/>
    </source>
</evidence>
<dbReference type="GO" id="GO:0016757">
    <property type="term" value="F:glycosyltransferase activity"/>
    <property type="evidence" value="ECO:0007669"/>
    <property type="project" value="UniProtKB-KW"/>
</dbReference>
<dbReference type="PANTHER" id="PTHR12526:SF629">
    <property type="entry name" value="TEICHURONIC ACID BIOSYNTHESIS GLYCOSYLTRANSFERASE TUAH-RELATED"/>
    <property type="match status" value="1"/>
</dbReference>
<sequence>MQRICASLAANGFDVTLAGRKLVQSPHLTPQAYHQKRLFCLFTKGILFYAEYNLRLFFWLLFQPVDIICAIDLDTILPCYAVSALRRKKRVYDAHELFTEQKEIVTRPFIHKYWLLIEKFTVPKFSLGYTVNQFIADELYRRYQVQYGIVRNMPVLYDIAGFENKKQSGYIIYQGAVNEGRSFETLIPAMQQVNAQLHIYGKGNFFEAAEQLIIKYSLQDKVILHGYVLPKDLKNITPTASIAVTLFEQTGLNQYYSLSNRFFDYIMAGVPQVCVNYPEYKIINDVYDIALMINDTTSSTIANALNTLLNDAALYKHLQHNCVTNRKHLSWQQEEKYLLDFYHAC</sequence>
<dbReference type="CDD" id="cd03801">
    <property type="entry name" value="GT4_PimA-like"/>
    <property type="match status" value="1"/>
</dbReference>
<gene>
    <name evidence="4" type="ORF">GD597_08510</name>
</gene>
<dbReference type="Proteomes" id="UP000598971">
    <property type="component" value="Unassembled WGS sequence"/>
</dbReference>
<dbReference type="EMBL" id="WHPF01000005">
    <property type="protein sequence ID" value="NNV55496.1"/>
    <property type="molecule type" value="Genomic_DNA"/>
</dbReference>
<dbReference type="InterPro" id="IPR001296">
    <property type="entry name" value="Glyco_trans_1"/>
</dbReference>
<dbReference type="PANTHER" id="PTHR12526">
    <property type="entry name" value="GLYCOSYLTRANSFERASE"/>
    <property type="match status" value="1"/>
</dbReference>
<accession>A0A8J8FCF4</accession>
<organism evidence="4 5">
    <name type="scientific">Limnovirga soli</name>
    <dbReference type="NCBI Taxonomy" id="2656915"/>
    <lineage>
        <taxon>Bacteria</taxon>
        <taxon>Pseudomonadati</taxon>
        <taxon>Bacteroidota</taxon>
        <taxon>Chitinophagia</taxon>
        <taxon>Chitinophagales</taxon>
        <taxon>Chitinophagaceae</taxon>
        <taxon>Limnovirga</taxon>
    </lineage>
</organism>
<evidence type="ECO:0000256" key="2">
    <source>
        <dbReference type="ARBA" id="ARBA00022679"/>
    </source>
</evidence>
<evidence type="ECO:0000259" key="3">
    <source>
        <dbReference type="Pfam" id="PF00534"/>
    </source>
</evidence>
<dbReference type="Pfam" id="PF00534">
    <property type="entry name" value="Glycos_transf_1"/>
    <property type="match status" value="1"/>
</dbReference>